<accession>A0A2K3QLG6</accession>
<dbReference type="AlphaFoldDB" id="A0A2K3QLG6"/>
<dbReference type="PANTHER" id="PTHR24198">
    <property type="entry name" value="ANKYRIN REPEAT AND PROTEIN KINASE DOMAIN-CONTAINING PROTEIN"/>
    <property type="match status" value="1"/>
</dbReference>
<feature type="compositionally biased region" description="Acidic residues" evidence="4">
    <location>
        <begin position="321"/>
        <end position="331"/>
    </location>
</feature>
<name>A0A2K3QLG6_9HYPO</name>
<dbReference type="STRING" id="45235.A0A2K3QLG6"/>
<organism evidence="5 6">
    <name type="scientific">Tolypocladium capitatum</name>
    <dbReference type="NCBI Taxonomy" id="45235"/>
    <lineage>
        <taxon>Eukaryota</taxon>
        <taxon>Fungi</taxon>
        <taxon>Dikarya</taxon>
        <taxon>Ascomycota</taxon>
        <taxon>Pezizomycotina</taxon>
        <taxon>Sordariomycetes</taxon>
        <taxon>Hypocreomycetidae</taxon>
        <taxon>Hypocreales</taxon>
        <taxon>Ophiocordycipitaceae</taxon>
        <taxon>Tolypocladium</taxon>
    </lineage>
</organism>
<keyword evidence="1" id="KW-0677">Repeat</keyword>
<dbReference type="Proteomes" id="UP000236621">
    <property type="component" value="Unassembled WGS sequence"/>
</dbReference>
<feature type="region of interest" description="Disordered" evidence="4">
    <location>
        <begin position="302"/>
        <end position="336"/>
    </location>
</feature>
<keyword evidence="6" id="KW-1185">Reference proteome</keyword>
<reference evidence="5 6" key="1">
    <citation type="submission" date="2017-08" db="EMBL/GenBank/DDBJ databases">
        <title>Harnessing the power of phylogenomics to disentangle the directionality and signatures of interkingdom host jumping in the parasitic fungal genus Tolypocladium.</title>
        <authorList>
            <person name="Quandt C.A."/>
            <person name="Patterson W."/>
            <person name="Spatafora J.W."/>
        </authorList>
    </citation>
    <scope>NUCLEOTIDE SEQUENCE [LARGE SCALE GENOMIC DNA]</scope>
    <source>
        <strain evidence="5 6">CBS 113982</strain>
    </source>
</reference>
<dbReference type="PANTHER" id="PTHR24198:SF165">
    <property type="entry name" value="ANKYRIN REPEAT-CONTAINING PROTEIN-RELATED"/>
    <property type="match status" value="1"/>
</dbReference>
<dbReference type="Gene3D" id="1.25.40.20">
    <property type="entry name" value="Ankyrin repeat-containing domain"/>
    <property type="match status" value="1"/>
</dbReference>
<gene>
    <name evidence="5" type="ORF">TCAP_01697</name>
</gene>
<feature type="repeat" description="ANK" evidence="3">
    <location>
        <begin position="1"/>
        <end position="27"/>
    </location>
</feature>
<protein>
    <submittedName>
        <fullName evidence="5">Uncharacterized protein</fullName>
    </submittedName>
</protein>
<dbReference type="EMBL" id="NRSZ01000272">
    <property type="protein sequence ID" value="PNY28377.1"/>
    <property type="molecule type" value="Genomic_DNA"/>
</dbReference>
<dbReference type="InterPro" id="IPR002110">
    <property type="entry name" value="Ankyrin_rpt"/>
</dbReference>
<dbReference type="InterPro" id="IPR036770">
    <property type="entry name" value="Ankyrin_rpt-contain_sf"/>
</dbReference>
<evidence type="ECO:0000256" key="3">
    <source>
        <dbReference type="PROSITE-ProRule" id="PRU00023"/>
    </source>
</evidence>
<evidence type="ECO:0000313" key="6">
    <source>
        <dbReference type="Proteomes" id="UP000236621"/>
    </source>
</evidence>
<evidence type="ECO:0000256" key="4">
    <source>
        <dbReference type="SAM" id="MobiDB-lite"/>
    </source>
</evidence>
<evidence type="ECO:0000256" key="1">
    <source>
        <dbReference type="ARBA" id="ARBA00022737"/>
    </source>
</evidence>
<proteinExistence type="predicted"/>
<comment type="caution">
    <text evidence="5">The sequence shown here is derived from an EMBL/GenBank/DDBJ whole genome shotgun (WGS) entry which is preliminary data.</text>
</comment>
<evidence type="ECO:0000256" key="2">
    <source>
        <dbReference type="ARBA" id="ARBA00023043"/>
    </source>
</evidence>
<dbReference type="PROSITE" id="PS50088">
    <property type="entry name" value="ANK_REPEAT"/>
    <property type="match status" value="1"/>
</dbReference>
<evidence type="ECO:0000313" key="5">
    <source>
        <dbReference type="EMBL" id="PNY28377.1"/>
    </source>
</evidence>
<sequence length="376" mass="41766">MLACKLGRIEYVKVLLSGGADQSTKNAMGENLIHAALHAAPTAAHLELLLELLDADLRSHLLRQRKSLRENGTTPLHTLVSQACGLGPCGDDWNHYRYNNNSYNHIPRVNRNQEVVVSMAKLLLEYSKGEELDMLNGAGETCLHTAVRRNMISLIKVLVDFKPQLLLREDAVGRTPAELAHDQLQSQTFARPHDRHCNRRETYLHRLPDIGTFASRAMFKGKSPAEIKAKTEALGLSGDYDAKDIGALLCALGTGEGAPESAPRPSDPRRIIWDLCSTGLAKHPGKRRLVSLNEANDVARRLGEKHTGHRHFSVQNRNEDGGDEDGGDEDGGGDKVSRDFAARELSNRWGWAWIFTEYEAEQLGMEKRDGCSQYHP</sequence>
<dbReference type="OrthoDB" id="539213at2759"/>
<dbReference type="SUPFAM" id="SSF48403">
    <property type="entry name" value="Ankyrin repeat"/>
    <property type="match status" value="1"/>
</dbReference>
<keyword evidence="2 3" id="KW-0040">ANK repeat</keyword>